<reference evidence="1" key="1">
    <citation type="submission" date="2023-04" db="EMBL/GenBank/DDBJ databases">
        <title>Draft Genome sequencing of Naganishia species isolated from polar environments using Oxford Nanopore Technology.</title>
        <authorList>
            <person name="Leo P."/>
            <person name="Venkateswaran K."/>
        </authorList>
    </citation>
    <scope>NUCLEOTIDE SEQUENCE</scope>
    <source>
        <strain evidence="1">MNA-CCFEE 5423</strain>
    </source>
</reference>
<protein>
    <submittedName>
        <fullName evidence="1">Uncharacterized protein</fullName>
    </submittedName>
</protein>
<keyword evidence="2" id="KW-1185">Reference proteome</keyword>
<accession>A0ACC2UX32</accession>
<gene>
    <name evidence="1" type="ORF">QFC21_007293</name>
</gene>
<evidence type="ECO:0000313" key="2">
    <source>
        <dbReference type="Proteomes" id="UP001227268"/>
    </source>
</evidence>
<proteinExistence type="predicted"/>
<evidence type="ECO:0000313" key="1">
    <source>
        <dbReference type="EMBL" id="KAJ9091230.1"/>
    </source>
</evidence>
<comment type="caution">
    <text evidence="1">The sequence shown here is derived from an EMBL/GenBank/DDBJ whole genome shotgun (WGS) entry which is preliminary data.</text>
</comment>
<dbReference type="EMBL" id="JASBWT010000059">
    <property type="protein sequence ID" value="KAJ9091230.1"/>
    <property type="molecule type" value="Genomic_DNA"/>
</dbReference>
<dbReference type="Proteomes" id="UP001227268">
    <property type="component" value="Unassembled WGS sequence"/>
</dbReference>
<organism evidence="1 2">
    <name type="scientific">Naganishia friedmannii</name>
    <dbReference type="NCBI Taxonomy" id="89922"/>
    <lineage>
        <taxon>Eukaryota</taxon>
        <taxon>Fungi</taxon>
        <taxon>Dikarya</taxon>
        <taxon>Basidiomycota</taxon>
        <taxon>Agaricomycotina</taxon>
        <taxon>Tremellomycetes</taxon>
        <taxon>Filobasidiales</taxon>
        <taxon>Filobasidiaceae</taxon>
        <taxon>Naganishia</taxon>
    </lineage>
</organism>
<sequence>MPSFAQKFIDAEPRAGLDMAGVFPAEEVNEILETIKHDARARAQEIIKFEIPSYLRHLNEILQLAKDDPSSPLWRGHLNSGPFVKENVKLKLNNRKNDRETILQQGSPTGTPTIIVEEVDKFPSLKELKLMIGEPTGQMRGRCDNDNDDCSEDGGLNGAGHAWQGGLPMNEICDKLMDMIEHESEKAILMGKDLLHWVRLEIPGIEDGNNFGVDVQEEILKKIEGMCGSAFKNHTLPKTHYEDRMKFAQSWNKYPNLNDHARYSIFEE</sequence>
<name>A0ACC2UX32_9TREE</name>